<comment type="caution">
    <text evidence="2">The sequence shown here is derived from an EMBL/GenBank/DDBJ whole genome shotgun (WGS) entry which is preliminary data.</text>
</comment>
<feature type="transmembrane region" description="Helical" evidence="1">
    <location>
        <begin position="877"/>
        <end position="897"/>
    </location>
</feature>
<dbReference type="PANTHER" id="PTHR11319:SF35">
    <property type="entry name" value="OUTER MEMBRANE PROTEIN PMPC-RELATED"/>
    <property type="match status" value="1"/>
</dbReference>
<accession>A0ABN8LXL4</accession>
<protein>
    <recommendedName>
        <fullName evidence="4">Right handed beta helix domain-containing protein</fullName>
    </recommendedName>
</protein>
<reference evidence="2 3" key="1">
    <citation type="submission" date="2022-05" db="EMBL/GenBank/DDBJ databases">
        <authorList>
            <consortium name="Genoscope - CEA"/>
            <person name="William W."/>
        </authorList>
    </citation>
    <scope>NUCLEOTIDE SEQUENCE [LARGE SCALE GENOMIC DNA]</scope>
</reference>
<keyword evidence="1" id="KW-0472">Membrane</keyword>
<dbReference type="PANTHER" id="PTHR11319">
    <property type="entry name" value="G PROTEIN-COUPLED RECEPTOR-RELATED"/>
    <property type="match status" value="1"/>
</dbReference>
<evidence type="ECO:0008006" key="4">
    <source>
        <dbReference type="Google" id="ProtNLM"/>
    </source>
</evidence>
<organism evidence="2 3">
    <name type="scientific">Porites evermanni</name>
    <dbReference type="NCBI Taxonomy" id="104178"/>
    <lineage>
        <taxon>Eukaryota</taxon>
        <taxon>Metazoa</taxon>
        <taxon>Cnidaria</taxon>
        <taxon>Anthozoa</taxon>
        <taxon>Hexacorallia</taxon>
        <taxon>Scleractinia</taxon>
        <taxon>Fungiina</taxon>
        <taxon>Poritidae</taxon>
        <taxon>Porites</taxon>
    </lineage>
</organism>
<dbReference type="SMART" id="SM00710">
    <property type="entry name" value="PbH1"/>
    <property type="match status" value="7"/>
</dbReference>
<feature type="non-terminal residue" evidence="2">
    <location>
        <position position="1"/>
    </location>
</feature>
<sequence>VDTFTLSSGADAEFSDPRLFVSILLGEDSPTCGSLRQPCQTLFQALIKVVEGGKIFLDGRHSGLRPYNCRKRIGKKERIVEFMRVSLTIRGWLTKAHISCKLRYGLIFEHDKNQLLRITFSNLVFHNKVFVLNEVSCFNIAISNCKIINSSAAVVVVQGESRICTNSSIVISDTEFLNNTQSLIANLSNGIFILKISRSVFQDRVGRFKVTSEDRYSTGAVYIKAPTLRNMVHVSCFVTDSIFRELGHKLNGFALSFKVNNLFTTGMLSVSNTTFLNNENSIFVYGGFDVRLDQVTIDSTYGYAFAASGPPNLSSNVSDIKVSLHRCLLRNNRVGVRMTIVPCLDVLTCAPSSQSLFINDTLFEGGSETRGIGDAIRFSLKVTGRSLQKHFIDAKVILYNVTFQGIHNGVMYVTMQKNVKGLISIKNCKFINNSQFVYRLDNRATVGVEFPDEDPPKCLKENNRSKVFWNDTFQTPVTIENSIFENNVGISGALNFLNGNVTLRNCTFRNNEGLTLGGHVYLKTGYGSLSVVKSAFLQTRLNHISKTGQPGKVLRYGCFLYSDSTGPIIIRNSSFIAKANRKLYPVLAATKSTSIKTDDTSTLQCPSKRRVKLESIKATEGFEFTEGSRTCWMKVNYVKLFCQECNDKFYCLETGLPKRLKFSKGLKCLNCPYGASCEDGNVRAKENFWGLKVGRRPPTMQFFPCPLEYCSSSRHSSYRGYNACHGNRTGVLCGRCSDGYSEELYSTSCRKKDNCSDHWFWVATAIYVIVFSVYFIFKPPVYSELYKQTLWFKKKPKSVNVQSTPEEEDNKSHDSGYLKIVFYFYQVAELMMIRSPEKTLHMVPIIPPIMAIFNFQVKTLNGGIGCPFPGLTVVTKELFMCSKFLGTLLSIGFIYALHRSASKLRFISSPSLTLYLGVVLETLLLGYEGLADTTLKLMHCVPIEKDWRLFLDGNIECWQWWQYLLIAFAVSFIIPLVLVLFWGSLMLAKNKVTAKEFLIACALPLPCLLLWLFRQFRKTDDEQLLYAGNEDHAEEIKQVLHGPFRKASTGDYGTLYWESVLTGRRLILLTIHTFTTDPLKRFVCLNCACVLMFVHHLTIRPFREQKANICEGLSLMSLTVICTFSLAEATYISEGIDPAGPIQNFFQALQWIEVIVLGLLPAMVCVLFGFAVLSQVIRLLYHCVKFLLYHTRYKYLFHQEISRNRELLVNWDPEEVHVLD</sequence>
<feature type="transmembrane region" description="Helical" evidence="1">
    <location>
        <begin position="1109"/>
        <end position="1131"/>
    </location>
</feature>
<feature type="transmembrane region" description="Helical" evidence="1">
    <location>
        <begin position="758"/>
        <end position="777"/>
    </location>
</feature>
<dbReference type="InterPro" id="IPR011050">
    <property type="entry name" value="Pectin_lyase_fold/virulence"/>
</dbReference>
<proteinExistence type="predicted"/>
<keyword evidence="1" id="KW-1133">Transmembrane helix</keyword>
<feature type="transmembrane region" description="Helical" evidence="1">
    <location>
        <begin position="1151"/>
        <end position="1173"/>
    </location>
</feature>
<name>A0ABN8LXL4_9CNID</name>
<gene>
    <name evidence="2" type="ORF">PEVE_00007202</name>
</gene>
<keyword evidence="3" id="KW-1185">Reference proteome</keyword>
<evidence type="ECO:0000313" key="3">
    <source>
        <dbReference type="Proteomes" id="UP001159427"/>
    </source>
</evidence>
<feature type="transmembrane region" description="Helical" evidence="1">
    <location>
        <begin position="960"/>
        <end position="985"/>
    </location>
</feature>
<keyword evidence="1" id="KW-0812">Transmembrane</keyword>
<feature type="transmembrane region" description="Helical" evidence="1">
    <location>
        <begin position="997"/>
        <end position="1016"/>
    </location>
</feature>
<dbReference type="InterPro" id="IPR006626">
    <property type="entry name" value="PbH1"/>
</dbReference>
<evidence type="ECO:0000256" key="1">
    <source>
        <dbReference type="SAM" id="Phobius"/>
    </source>
</evidence>
<dbReference type="Proteomes" id="UP001159427">
    <property type="component" value="Unassembled WGS sequence"/>
</dbReference>
<evidence type="ECO:0000313" key="2">
    <source>
        <dbReference type="EMBL" id="CAH3020464.1"/>
    </source>
</evidence>
<dbReference type="SUPFAM" id="SSF51126">
    <property type="entry name" value="Pectin lyase-like"/>
    <property type="match status" value="2"/>
</dbReference>
<dbReference type="EMBL" id="CALNXI010000148">
    <property type="protein sequence ID" value="CAH3020464.1"/>
    <property type="molecule type" value="Genomic_DNA"/>
</dbReference>
<feature type="transmembrane region" description="Helical" evidence="1">
    <location>
        <begin position="909"/>
        <end position="927"/>
    </location>
</feature>